<evidence type="ECO:0000313" key="2">
    <source>
        <dbReference type="Proteomes" id="UP001054945"/>
    </source>
</evidence>
<dbReference type="PANTHER" id="PTHR43615">
    <property type="entry name" value="PHOSPHOENOLPYRUVATE SYNTHASE-RELATED"/>
    <property type="match status" value="1"/>
</dbReference>
<dbReference type="SUPFAM" id="SSF56059">
    <property type="entry name" value="Glutathione synthetase ATP-binding domain-like"/>
    <property type="match status" value="1"/>
</dbReference>
<comment type="caution">
    <text evidence="1">The sequence shown here is derived from an EMBL/GenBank/DDBJ whole genome shotgun (WGS) entry which is preliminary data.</text>
</comment>
<name>A0AAV4SLT7_CAEEX</name>
<dbReference type="GO" id="GO:0005524">
    <property type="term" value="F:ATP binding"/>
    <property type="evidence" value="ECO:0007669"/>
    <property type="project" value="InterPro"/>
</dbReference>
<accession>A0AAV4SLT7</accession>
<dbReference type="InterPro" id="IPR051549">
    <property type="entry name" value="PEP_Utilizing_Enz"/>
</dbReference>
<dbReference type="Proteomes" id="UP001054945">
    <property type="component" value="Unassembled WGS sequence"/>
</dbReference>
<dbReference type="Gene3D" id="3.30.1490.20">
    <property type="entry name" value="ATP-grasp fold, A domain"/>
    <property type="match status" value="1"/>
</dbReference>
<protein>
    <submittedName>
        <fullName evidence="1">Phosphoenolpyruvate synthase</fullName>
    </submittedName>
</protein>
<reference evidence="1 2" key="1">
    <citation type="submission" date="2021-06" db="EMBL/GenBank/DDBJ databases">
        <title>Caerostris extrusa draft genome.</title>
        <authorList>
            <person name="Kono N."/>
            <person name="Arakawa K."/>
        </authorList>
    </citation>
    <scope>NUCLEOTIDE SEQUENCE [LARGE SCALE GENOMIC DNA]</scope>
</reference>
<sequence length="246" mass="27240">MGNVNIDEMNEEVNLYLVGEKLRFLADVSSVKGMEFYHVLGNIPKNGRFVHLAKVSIPNVVENFTFGFASSLTGIMESFQDTDTVLRNVSDKEKDEIDIEAEFNADDTHFILKGISSGKQNNFQSKASWEGRLSIDCFNFDLNSREGRGVVISGKIMNSSKRSIAETIPTEITPNTGPMIVHFSEKICQDSSLTGGKGSSLGKLTELSKDFQNFIVPNGVVITTVAYNLCLQEKLMKLISQLKKVL</sequence>
<evidence type="ECO:0000313" key="1">
    <source>
        <dbReference type="EMBL" id="GIY33791.1"/>
    </source>
</evidence>
<keyword evidence="2" id="KW-1185">Reference proteome</keyword>
<dbReference type="InterPro" id="IPR013815">
    <property type="entry name" value="ATP_grasp_subdomain_1"/>
</dbReference>
<gene>
    <name evidence="1" type="primary">pps_8</name>
    <name evidence="1" type="ORF">CEXT_139621</name>
</gene>
<proteinExistence type="predicted"/>
<organism evidence="1 2">
    <name type="scientific">Caerostris extrusa</name>
    <name type="common">Bark spider</name>
    <name type="synonym">Caerostris bankana</name>
    <dbReference type="NCBI Taxonomy" id="172846"/>
    <lineage>
        <taxon>Eukaryota</taxon>
        <taxon>Metazoa</taxon>
        <taxon>Ecdysozoa</taxon>
        <taxon>Arthropoda</taxon>
        <taxon>Chelicerata</taxon>
        <taxon>Arachnida</taxon>
        <taxon>Araneae</taxon>
        <taxon>Araneomorphae</taxon>
        <taxon>Entelegynae</taxon>
        <taxon>Araneoidea</taxon>
        <taxon>Araneidae</taxon>
        <taxon>Caerostris</taxon>
    </lineage>
</organism>
<dbReference type="AlphaFoldDB" id="A0AAV4SLT7"/>
<dbReference type="PANTHER" id="PTHR43615:SF1">
    <property type="entry name" value="PPDK_N DOMAIN-CONTAINING PROTEIN"/>
    <property type="match status" value="1"/>
</dbReference>
<dbReference type="EMBL" id="BPLR01009690">
    <property type="protein sequence ID" value="GIY33791.1"/>
    <property type="molecule type" value="Genomic_DNA"/>
</dbReference>